<comment type="caution">
    <text evidence="2">The sequence shown here is derived from an EMBL/GenBank/DDBJ whole genome shotgun (WGS) entry which is preliminary data.</text>
</comment>
<reference evidence="2 3" key="1">
    <citation type="submission" date="2017-03" db="EMBL/GenBank/DDBJ databases">
        <title>An alternative strategy for trypanosome survival in the mammalian bloodstream revealed through genome and transcriptome analysis of the ubiquitous bovine parasite Trypanosoma (Megatrypanum) theileri.</title>
        <authorList>
            <person name="Kelly S."/>
            <person name="Ivens A."/>
            <person name="Mott A."/>
            <person name="O'Neill E."/>
            <person name="Emms D."/>
            <person name="Macleod O."/>
            <person name="Voorheis P."/>
            <person name="Matthews J."/>
            <person name="Matthews K."/>
            <person name="Carrington M."/>
        </authorList>
    </citation>
    <scope>NUCLEOTIDE SEQUENCE [LARGE SCALE GENOMIC DNA]</scope>
    <source>
        <strain evidence="2">Edinburgh</strain>
    </source>
</reference>
<feature type="region of interest" description="Disordered" evidence="1">
    <location>
        <begin position="360"/>
        <end position="393"/>
    </location>
</feature>
<evidence type="ECO:0000313" key="3">
    <source>
        <dbReference type="Proteomes" id="UP000192257"/>
    </source>
</evidence>
<feature type="compositionally biased region" description="Basic and acidic residues" evidence="1">
    <location>
        <begin position="257"/>
        <end position="281"/>
    </location>
</feature>
<protein>
    <submittedName>
        <fullName evidence="2">Uncharacterized protein</fullName>
    </submittedName>
</protein>
<name>A0A1X0NVU3_9TRYP</name>
<sequence length="393" mass="43753">MGKRTNSVTVSISTRTSVTQYGSSCFSEVALPICNTKQEKIPRLYPVFAIDTDDGCNVLRKCPSSTDTPSKTPVFTTTTASKNVTPVKLDKNLKTICKAAVHSDVQEFVVKWKGLTPKQIDGNLIPFKIHYQLQLVVLEERRNRRMVANEEFTGRLELYIKCRYTSPLREKLLNCGELNAISDRMHAMYFRKRHSPSVTSMSLTRFQSLKDDPLHTPSTCFPSNDLTPWTGDSQITYTLKSDNESPSRTFVPLMGTIKHERPHKETNDDLLDDSKTEDESKGTSLNDTPGKETVMTVTRCLNTSGITGQSPVSDTSANKKECDTDSLARSLMGSSIGSDDDSLANPLTIEMPVVDDGDDSLSRSLLNETTAGFLTPIEDIDDDEKEKETEKEK</sequence>
<proteinExistence type="predicted"/>
<dbReference type="RefSeq" id="XP_028882395.1">
    <property type="nucleotide sequence ID" value="XM_029026280.1"/>
</dbReference>
<dbReference type="OrthoDB" id="247946at2759"/>
<dbReference type="VEuPathDB" id="TriTrypDB:TM35_000172010"/>
<dbReference type="AlphaFoldDB" id="A0A1X0NVU3"/>
<evidence type="ECO:0000256" key="1">
    <source>
        <dbReference type="SAM" id="MobiDB-lite"/>
    </source>
</evidence>
<dbReference type="GeneID" id="39986060"/>
<feature type="region of interest" description="Disordered" evidence="1">
    <location>
        <begin position="257"/>
        <end position="290"/>
    </location>
</feature>
<evidence type="ECO:0000313" key="2">
    <source>
        <dbReference type="EMBL" id="ORC88329.1"/>
    </source>
</evidence>
<accession>A0A1X0NVU3</accession>
<dbReference type="Proteomes" id="UP000192257">
    <property type="component" value="Unassembled WGS sequence"/>
</dbReference>
<keyword evidence="3" id="KW-1185">Reference proteome</keyword>
<organism evidence="2 3">
    <name type="scientific">Trypanosoma theileri</name>
    <dbReference type="NCBI Taxonomy" id="67003"/>
    <lineage>
        <taxon>Eukaryota</taxon>
        <taxon>Discoba</taxon>
        <taxon>Euglenozoa</taxon>
        <taxon>Kinetoplastea</taxon>
        <taxon>Metakinetoplastina</taxon>
        <taxon>Trypanosomatida</taxon>
        <taxon>Trypanosomatidae</taxon>
        <taxon>Trypanosoma</taxon>
    </lineage>
</organism>
<gene>
    <name evidence="2" type="ORF">TM35_000172010</name>
</gene>
<dbReference type="EMBL" id="NBCO01000017">
    <property type="protein sequence ID" value="ORC88329.1"/>
    <property type="molecule type" value="Genomic_DNA"/>
</dbReference>